<evidence type="ECO:0000313" key="10">
    <source>
        <dbReference type="EMBL" id="RLE09992.1"/>
    </source>
</evidence>
<dbReference type="InterPro" id="IPR014001">
    <property type="entry name" value="Helicase_ATP-bd"/>
</dbReference>
<dbReference type="GO" id="GO:0006281">
    <property type="term" value="P:DNA repair"/>
    <property type="evidence" value="ECO:0007669"/>
    <property type="project" value="UniProtKB-KW"/>
</dbReference>
<dbReference type="InterPro" id="IPR011545">
    <property type="entry name" value="DEAD/DEAH_box_helicase_dom"/>
</dbReference>
<evidence type="ECO:0000256" key="3">
    <source>
        <dbReference type="ARBA" id="ARBA00022801"/>
    </source>
</evidence>
<evidence type="ECO:0000259" key="8">
    <source>
        <dbReference type="PROSITE" id="PS51192"/>
    </source>
</evidence>
<keyword evidence="7" id="KW-0234">DNA repair</keyword>
<name>A0A662D3Z7_UNCAE</name>
<keyword evidence="3" id="KW-0378">Hydrolase</keyword>
<proteinExistence type="predicted"/>
<gene>
    <name evidence="10" type="ORF">DRJ04_09505</name>
</gene>
<evidence type="ECO:0000259" key="9">
    <source>
        <dbReference type="PROSITE" id="PS51194"/>
    </source>
</evidence>
<dbReference type="PANTHER" id="PTHR47964:SF1">
    <property type="entry name" value="ATP-DEPENDENT DNA HELICASE HOMOLOG RECG, CHLOROPLASTIC"/>
    <property type="match status" value="1"/>
</dbReference>
<feature type="domain" description="Helicase C-terminal" evidence="9">
    <location>
        <begin position="134"/>
        <end position="300"/>
    </location>
</feature>
<evidence type="ECO:0000256" key="6">
    <source>
        <dbReference type="ARBA" id="ARBA00023125"/>
    </source>
</evidence>
<dbReference type="GO" id="GO:0005524">
    <property type="term" value="F:ATP binding"/>
    <property type="evidence" value="ECO:0007669"/>
    <property type="project" value="UniProtKB-KW"/>
</dbReference>
<evidence type="ECO:0000313" key="11">
    <source>
        <dbReference type="Proteomes" id="UP000280417"/>
    </source>
</evidence>
<evidence type="ECO:0000256" key="2">
    <source>
        <dbReference type="ARBA" id="ARBA00022763"/>
    </source>
</evidence>
<accession>A0A662D3Z7</accession>
<dbReference type="Proteomes" id="UP000280417">
    <property type="component" value="Unassembled WGS sequence"/>
</dbReference>
<evidence type="ECO:0000256" key="1">
    <source>
        <dbReference type="ARBA" id="ARBA00022741"/>
    </source>
</evidence>
<dbReference type="Pfam" id="PF03461">
    <property type="entry name" value="TRCF"/>
    <property type="match status" value="1"/>
</dbReference>
<dbReference type="SUPFAM" id="SSF52540">
    <property type="entry name" value="P-loop containing nucleoside triphosphate hydrolases"/>
    <property type="match status" value="1"/>
</dbReference>
<dbReference type="InterPro" id="IPR001650">
    <property type="entry name" value="Helicase_C-like"/>
</dbReference>
<dbReference type="SMART" id="SM00982">
    <property type="entry name" value="TRCF"/>
    <property type="match status" value="1"/>
</dbReference>
<dbReference type="InterPro" id="IPR027417">
    <property type="entry name" value="P-loop_NTPase"/>
</dbReference>
<dbReference type="EMBL" id="QMQA01000340">
    <property type="protein sequence ID" value="RLE09992.1"/>
    <property type="molecule type" value="Genomic_DNA"/>
</dbReference>
<feature type="non-terminal residue" evidence="10">
    <location>
        <position position="1"/>
    </location>
</feature>
<dbReference type="GO" id="GO:0003677">
    <property type="term" value="F:DNA binding"/>
    <property type="evidence" value="ECO:0007669"/>
    <property type="project" value="UniProtKB-KW"/>
</dbReference>
<dbReference type="InterPro" id="IPR005118">
    <property type="entry name" value="TRCF_C"/>
</dbReference>
<evidence type="ECO:0000256" key="7">
    <source>
        <dbReference type="ARBA" id="ARBA00023204"/>
    </source>
</evidence>
<dbReference type="PANTHER" id="PTHR47964">
    <property type="entry name" value="ATP-DEPENDENT DNA HELICASE HOMOLOG RECG, CHLOROPLASTIC"/>
    <property type="match status" value="1"/>
</dbReference>
<dbReference type="GO" id="GO:0016787">
    <property type="term" value="F:hydrolase activity"/>
    <property type="evidence" value="ECO:0007669"/>
    <property type="project" value="UniProtKB-KW"/>
</dbReference>
<dbReference type="AlphaFoldDB" id="A0A662D3Z7"/>
<organism evidence="10 11">
    <name type="scientific">Aerophobetes bacterium</name>
    <dbReference type="NCBI Taxonomy" id="2030807"/>
    <lineage>
        <taxon>Bacteria</taxon>
        <taxon>Candidatus Aerophobota</taxon>
    </lineage>
</organism>
<reference evidence="10 11" key="1">
    <citation type="submission" date="2018-06" db="EMBL/GenBank/DDBJ databases">
        <title>Extensive metabolic versatility and redundancy in microbially diverse, dynamic hydrothermal sediments.</title>
        <authorList>
            <person name="Dombrowski N."/>
            <person name="Teske A."/>
            <person name="Baker B.J."/>
        </authorList>
    </citation>
    <scope>NUCLEOTIDE SEQUENCE [LARGE SCALE GENOMIC DNA]</scope>
    <source>
        <strain evidence="10">B3_G15</strain>
    </source>
</reference>
<feature type="domain" description="Helicase ATP-binding" evidence="8">
    <location>
        <begin position="1"/>
        <end position="125"/>
    </location>
</feature>
<dbReference type="SMART" id="SM00487">
    <property type="entry name" value="DEXDc"/>
    <property type="match status" value="1"/>
</dbReference>
<keyword evidence="1" id="KW-0547">Nucleotide-binding</keyword>
<keyword evidence="4" id="KW-0347">Helicase</keyword>
<keyword evidence="6" id="KW-0238">DNA-binding</keyword>
<dbReference type="PROSITE" id="PS51194">
    <property type="entry name" value="HELICASE_CTER"/>
    <property type="match status" value="1"/>
</dbReference>
<comment type="caution">
    <text evidence="10">The sequence shown here is derived from an EMBL/GenBank/DDBJ whole genome shotgun (WGS) entry which is preliminary data.</text>
</comment>
<dbReference type="InterPro" id="IPR047112">
    <property type="entry name" value="RecG/Mfd"/>
</dbReference>
<dbReference type="InterPro" id="IPR037235">
    <property type="entry name" value="TRCF-like_C_D7"/>
</dbReference>
<dbReference type="Pfam" id="PF00271">
    <property type="entry name" value="Helicase_C"/>
    <property type="match status" value="1"/>
</dbReference>
<dbReference type="SMART" id="SM00490">
    <property type="entry name" value="HELICc"/>
    <property type="match status" value="1"/>
</dbReference>
<dbReference type="Gene3D" id="3.90.1150.50">
    <property type="entry name" value="Transcription-repair-coupling factor, D7 domain"/>
    <property type="match status" value="1"/>
</dbReference>
<dbReference type="PROSITE" id="PS51192">
    <property type="entry name" value="HELICASE_ATP_BIND_1"/>
    <property type="match status" value="1"/>
</dbReference>
<dbReference type="GO" id="GO:0003678">
    <property type="term" value="F:DNA helicase activity"/>
    <property type="evidence" value="ECO:0007669"/>
    <property type="project" value="TreeGrafter"/>
</dbReference>
<evidence type="ECO:0000256" key="5">
    <source>
        <dbReference type="ARBA" id="ARBA00022840"/>
    </source>
</evidence>
<dbReference type="Gene3D" id="3.40.50.300">
    <property type="entry name" value="P-loop containing nucleotide triphosphate hydrolases"/>
    <property type="match status" value="2"/>
</dbReference>
<keyword evidence="2" id="KW-0227">DNA damage</keyword>
<dbReference type="Pfam" id="PF00270">
    <property type="entry name" value="DEAD"/>
    <property type="match status" value="1"/>
</dbReference>
<dbReference type="SUPFAM" id="SSF143517">
    <property type="entry name" value="TRCF domain-like"/>
    <property type="match status" value="1"/>
</dbReference>
<sequence>VAVLVPTTVLAEQHLNTFRERFSLYPINVEMLSRFKSPKEQKIIIQNLANGLIDVVIGTHRLLQKDVKFKDLGLVIIDEEQRFGVEHKEHFKKLRKQVDVITMTATPIPRTLYMSMTKIRDMSIIETPPHDRVPIETYVMEENEEVIVQAIRREVDRGGQVYYVHNRIKTIHEKAEQLRKLLPDVSIEVAHGRMDEKELEEVMQAFYNMEFQVLVSTTIIESGLDIPNVNTIIIERADRFGLSQLYQLRGRVGRSRRKAYAYLLYPKGKEMNENAERRLAVINDYTHLGAGFSIAMKDLEIRGAGNILGREQHGDMLAVGFEMYVKLLDEAIRELKEGPEYEREIEPHIDLEYRGYIPESYIESERLRIEMYKRMAQLRNHDELLDLKEEMRDRFGPLPPEVYELFNILKLKLLCRDVGVKAIHSRNGYLQLTFEKSRVDIISLIQKIAKDRKLFRISPEDYNNLIINRSFNDNVEMYDFLRELFDYEETRRI</sequence>
<evidence type="ECO:0000256" key="4">
    <source>
        <dbReference type="ARBA" id="ARBA00022806"/>
    </source>
</evidence>
<keyword evidence="5" id="KW-0067">ATP-binding</keyword>
<protein>
    <submittedName>
        <fullName evidence="10">Transcription-repair coupling factor</fullName>
    </submittedName>
</protein>